<evidence type="ECO:0000313" key="4">
    <source>
        <dbReference type="Proteomes" id="UP000682802"/>
    </source>
</evidence>
<dbReference type="Pfam" id="PF11335">
    <property type="entry name" value="DUF3137"/>
    <property type="match status" value="1"/>
</dbReference>
<gene>
    <name evidence="3" type="ORF">KM029_01345</name>
</gene>
<dbReference type="EMBL" id="CP076128">
    <property type="protein sequence ID" value="QWG07613.1"/>
    <property type="molecule type" value="Genomic_DNA"/>
</dbReference>
<proteinExistence type="predicted"/>
<organism evidence="3 4">
    <name type="scientific">Flammeovirga kamogawensis</name>
    <dbReference type="NCBI Taxonomy" id="373891"/>
    <lineage>
        <taxon>Bacteria</taxon>
        <taxon>Pseudomonadati</taxon>
        <taxon>Bacteroidota</taxon>
        <taxon>Cytophagia</taxon>
        <taxon>Cytophagales</taxon>
        <taxon>Flammeovirgaceae</taxon>
        <taxon>Flammeovirga</taxon>
    </lineage>
</organism>
<name>A0ABX8GWB4_9BACT</name>
<feature type="compositionally biased region" description="Acidic residues" evidence="1">
    <location>
        <begin position="423"/>
        <end position="437"/>
    </location>
</feature>
<dbReference type="Proteomes" id="UP000682802">
    <property type="component" value="Chromosome 1"/>
</dbReference>
<keyword evidence="2" id="KW-0472">Membrane</keyword>
<evidence type="ECO:0000256" key="2">
    <source>
        <dbReference type="SAM" id="Phobius"/>
    </source>
</evidence>
<feature type="transmembrane region" description="Helical" evidence="2">
    <location>
        <begin position="34"/>
        <end position="53"/>
    </location>
</feature>
<evidence type="ECO:0000256" key="1">
    <source>
        <dbReference type="SAM" id="MobiDB-lite"/>
    </source>
</evidence>
<accession>A0ABX8GWB4</accession>
<keyword evidence="2" id="KW-1133">Transmembrane helix</keyword>
<sequence>MKSFEEFKAFFKENIKPQLEDLEAKRFQMHNKRLQFGGLTFLMIFIAWILVYLNQIHDYGLYFMCLFAPFASHLYFKNNFLDETIEGEYKELVVREMIRFMDPSLHYEPEDYIPLKEWIRSGVDPLVPDIYTGDDLITGSIDGINITVSEVEVAKQLPPKNKWYLNKKKQEQAKSETIFHGFFMIVELKEPPASDVYIFEDDIQKHWGHLGRLIEEKDERYGTYVPIKHPKYREIFKVYAENRAAAESSLKDDFIEKLYKIKKHFKAKVNCVVKNDKMYVFLDIRKELFKVDTTHSLTRSFILKSLYNDLYMILTVTHSLNKPVPKESTATQIENNFGQQTRTIEDTPPVTGEFYDDDESAEGLANNHFEINDEDDFEDDNFEDDDYEEDKRDPFDLDENSAANQEQLFGMEENNDFQHFDFENDSNDDYYDDDEKE</sequence>
<reference evidence="3 4" key="1">
    <citation type="submission" date="2021-05" db="EMBL/GenBank/DDBJ databases">
        <title>Comparative genomic studies on the polysaccharide-degrading batcterial strains of the Flammeovirga genus.</title>
        <authorList>
            <person name="Zewei F."/>
            <person name="Zheng Z."/>
            <person name="Yu L."/>
            <person name="Ruyue G."/>
            <person name="Yanhong M."/>
            <person name="Yuanyuan C."/>
            <person name="Jingyan G."/>
            <person name="Wenjun H."/>
        </authorList>
    </citation>
    <scope>NUCLEOTIDE SEQUENCE [LARGE SCALE GENOMIC DNA]</scope>
    <source>
        <strain evidence="3 4">YS10</strain>
    </source>
</reference>
<feature type="compositionally biased region" description="Acidic residues" evidence="1">
    <location>
        <begin position="372"/>
        <end position="388"/>
    </location>
</feature>
<dbReference type="InterPro" id="IPR021484">
    <property type="entry name" value="DUF3137"/>
</dbReference>
<feature type="region of interest" description="Disordered" evidence="1">
    <location>
        <begin position="412"/>
        <end position="437"/>
    </location>
</feature>
<feature type="region of interest" description="Disordered" evidence="1">
    <location>
        <begin position="368"/>
        <end position="398"/>
    </location>
</feature>
<evidence type="ECO:0000313" key="3">
    <source>
        <dbReference type="EMBL" id="QWG07613.1"/>
    </source>
</evidence>
<keyword evidence="2" id="KW-0812">Transmembrane</keyword>
<dbReference type="RefSeq" id="WP_144075000.1">
    <property type="nucleotide sequence ID" value="NZ_CP076128.1"/>
</dbReference>
<protein>
    <submittedName>
        <fullName evidence="3">DUF3137 domain-containing protein</fullName>
    </submittedName>
</protein>
<keyword evidence="4" id="KW-1185">Reference proteome</keyword>